<dbReference type="Pfam" id="PF01381">
    <property type="entry name" value="HTH_3"/>
    <property type="match status" value="1"/>
</dbReference>
<reference evidence="3 4" key="1">
    <citation type="submission" date="2019-09" db="EMBL/GenBank/DDBJ databases">
        <title>Phylogeny of genus Pseudoclavibacter and closely related genus.</title>
        <authorList>
            <person name="Li Y."/>
        </authorList>
    </citation>
    <scope>NUCLEOTIDE SEQUENCE [LARGE SCALE GENOMIC DNA]</scope>
    <source>
        <strain evidence="3 4">THG-MD12</strain>
    </source>
</reference>
<dbReference type="SMART" id="SM00530">
    <property type="entry name" value="HTH_XRE"/>
    <property type="match status" value="1"/>
</dbReference>
<keyword evidence="1" id="KW-0238">DNA-binding</keyword>
<evidence type="ECO:0000259" key="2">
    <source>
        <dbReference type="PROSITE" id="PS50943"/>
    </source>
</evidence>
<dbReference type="GO" id="GO:0003677">
    <property type="term" value="F:DNA binding"/>
    <property type="evidence" value="ECO:0007669"/>
    <property type="project" value="UniProtKB-KW"/>
</dbReference>
<dbReference type="RefSeq" id="WP_151424956.1">
    <property type="nucleotide sequence ID" value="NZ_WBJX01000007.1"/>
</dbReference>
<dbReference type="EMBL" id="WBJX01000007">
    <property type="protein sequence ID" value="KAB1636245.1"/>
    <property type="molecule type" value="Genomic_DNA"/>
</dbReference>
<dbReference type="Pfam" id="PF07883">
    <property type="entry name" value="Cupin_2"/>
    <property type="match status" value="1"/>
</dbReference>
<name>A0A7J5AY13_9MICO</name>
<gene>
    <name evidence="3" type="ORF">F8O03_17130</name>
</gene>
<dbReference type="PANTHER" id="PTHR46797">
    <property type="entry name" value="HTH-TYPE TRANSCRIPTIONAL REGULATOR"/>
    <property type="match status" value="1"/>
</dbReference>
<dbReference type="Gene3D" id="2.60.120.10">
    <property type="entry name" value="Jelly Rolls"/>
    <property type="match status" value="1"/>
</dbReference>
<dbReference type="CDD" id="cd00093">
    <property type="entry name" value="HTH_XRE"/>
    <property type="match status" value="1"/>
</dbReference>
<dbReference type="InterPro" id="IPR001387">
    <property type="entry name" value="Cro/C1-type_HTH"/>
</dbReference>
<dbReference type="AlphaFoldDB" id="A0A7J5AY13"/>
<accession>A0A7J5AY13</accession>
<dbReference type="InterPro" id="IPR010982">
    <property type="entry name" value="Lambda_DNA-bd_dom_sf"/>
</dbReference>
<dbReference type="PANTHER" id="PTHR46797:SF1">
    <property type="entry name" value="METHYLPHOSPHONATE SYNTHASE"/>
    <property type="match status" value="1"/>
</dbReference>
<evidence type="ECO:0000313" key="3">
    <source>
        <dbReference type="EMBL" id="KAB1636245.1"/>
    </source>
</evidence>
<sequence length="206" mass="21623">MDESTAHLASAIGVRARQERQVRGWTLEQLAELASVSRRTLVNIEQGSANPSIGTLLRLSDTLGVELAALVEQPDAAVALKVTPAGEGAALWRGRRGGSGVLLSTTKAPNVVELWEWTMEVGERHESEAHAIGTRELAQVHAGEVTFTTGSERATLGPGDAITFVGDAPHSYANSGRTPATFTLTVFEPGVGSNTGGAPLTTNDRT</sequence>
<dbReference type="PROSITE" id="PS50943">
    <property type="entry name" value="HTH_CROC1"/>
    <property type="match status" value="1"/>
</dbReference>
<dbReference type="InterPro" id="IPR014710">
    <property type="entry name" value="RmlC-like_jellyroll"/>
</dbReference>
<organism evidence="3 4">
    <name type="scientific">Pseudoclavibacter terrae</name>
    <dbReference type="NCBI Taxonomy" id="1530195"/>
    <lineage>
        <taxon>Bacteria</taxon>
        <taxon>Bacillati</taxon>
        <taxon>Actinomycetota</taxon>
        <taxon>Actinomycetes</taxon>
        <taxon>Micrococcales</taxon>
        <taxon>Microbacteriaceae</taxon>
        <taxon>Pseudoclavibacter</taxon>
    </lineage>
</organism>
<keyword evidence="4" id="KW-1185">Reference proteome</keyword>
<dbReference type="InterPro" id="IPR050807">
    <property type="entry name" value="TransReg_Diox_bact_type"/>
</dbReference>
<dbReference type="Gene3D" id="1.10.260.40">
    <property type="entry name" value="lambda repressor-like DNA-binding domains"/>
    <property type="match status" value="1"/>
</dbReference>
<dbReference type="CDD" id="cd02209">
    <property type="entry name" value="cupin_XRE_C"/>
    <property type="match status" value="1"/>
</dbReference>
<protein>
    <submittedName>
        <fullName evidence="3">Helix-turn-helix domain-containing protein</fullName>
    </submittedName>
</protein>
<dbReference type="SUPFAM" id="SSF47413">
    <property type="entry name" value="lambda repressor-like DNA-binding domains"/>
    <property type="match status" value="1"/>
</dbReference>
<proteinExistence type="predicted"/>
<evidence type="ECO:0000256" key="1">
    <source>
        <dbReference type="ARBA" id="ARBA00023125"/>
    </source>
</evidence>
<dbReference type="Proteomes" id="UP000490386">
    <property type="component" value="Unassembled WGS sequence"/>
</dbReference>
<dbReference type="SUPFAM" id="SSF51182">
    <property type="entry name" value="RmlC-like cupins"/>
    <property type="match status" value="1"/>
</dbReference>
<dbReference type="OrthoDB" id="9810578at2"/>
<comment type="caution">
    <text evidence="3">The sequence shown here is derived from an EMBL/GenBank/DDBJ whole genome shotgun (WGS) entry which is preliminary data.</text>
</comment>
<dbReference type="GO" id="GO:0003700">
    <property type="term" value="F:DNA-binding transcription factor activity"/>
    <property type="evidence" value="ECO:0007669"/>
    <property type="project" value="TreeGrafter"/>
</dbReference>
<dbReference type="GO" id="GO:0005829">
    <property type="term" value="C:cytosol"/>
    <property type="evidence" value="ECO:0007669"/>
    <property type="project" value="TreeGrafter"/>
</dbReference>
<evidence type="ECO:0000313" key="4">
    <source>
        <dbReference type="Proteomes" id="UP000490386"/>
    </source>
</evidence>
<feature type="domain" description="HTH cro/C1-type" evidence="2">
    <location>
        <begin position="17"/>
        <end position="70"/>
    </location>
</feature>
<dbReference type="InterPro" id="IPR011051">
    <property type="entry name" value="RmlC_Cupin_sf"/>
</dbReference>
<dbReference type="InterPro" id="IPR013096">
    <property type="entry name" value="Cupin_2"/>
</dbReference>